<feature type="domain" description="Acylphosphatase-like" evidence="7">
    <location>
        <begin position="1"/>
        <end position="85"/>
    </location>
</feature>
<evidence type="ECO:0000313" key="8">
    <source>
        <dbReference type="EMBL" id="AEV95378.1"/>
    </source>
</evidence>
<dbReference type="HOGENOM" id="CLU_141932_2_0_9"/>
<evidence type="ECO:0000313" key="9">
    <source>
        <dbReference type="Proteomes" id="UP000005444"/>
    </source>
</evidence>
<dbReference type="InterPro" id="IPR020456">
    <property type="entry name" value="Acylphosphatase"/>
</dbReference>
<dbReference type="EC" id="3.6.1.7" evidence="2 5"/>
<reference evidence="8 9" key="1">
    <citation type="journal article" date="2012" name="J. Bacteriol.">
        <title>Complete Genome Sequence of the Beer Spoilage Organism Pediococcus claussenii ATCC BAA-344T.</title>
        <authorList>
            <person name="Pittet V."/>
            <person name="Abegunde T."/>
            <person name="Marfleet T."/>
            <person name="Haakensen M."/>
            <person name="Morrow K."/>
            <person name="Jayaprakash T."/>
            <person name="Schroeder K."/>
            <person name="Trost B."/>
            <person name="Byrns S."/>
            <person name="Bergsveinson J."/>
            <person name="Kusalik A."/>
            <person name="Ziola B."/>
        </authorList>
    </citation>
    <scope>NUCLEOTIDE SEQUENCE [LARGE SCALE GENOMIC DNA]</scope>
    <source>
        <strain evidence="8 9">ATCC BAA-344</strain>
    </source>
</reference>
<evidence type="ECO:0000256" key="5">
    <source>
        <dbReference type="PROSITE-ProRule" id="PRU00520"/>
    </source>
</evidence>
<dbReference type="InterPro" id="IPR036046">
    <property type="entry name" value="Acylphosphatase-like_dom_sf"/>
</dbReference>
<gene>
    <name evidence="8" type="ordered locus">PECL_1116</name>
</gene>
<evidence type="ECO:0000256" key="3">
    <source>
        <dbReference type="ARBA" id="ARBA00015991"/>
    </source>
</evidence>
<dbReference type="InterPro" id="IPR001792">
    <property type="entry name" value="Acylphosphatase-like_dom"/>
</dbReference>
<dbReference type="PANTHER" id="PTHR47268:SF4">
    <property type="entry name" value="ACYLPHOSPHATASE"/>
    <property type="match status" value="1"/>
</dbReference>
<evidence type="ECO:0000256" key="2">
    <source>
        <dbReference type="ARBA" id="ARBA00012150"/>
    </source>
</evidence>
<comment type="catalytic activity">
    <reaction evidence="4 5">
        <text>an acyl phosphate + H2O = a carboxylate + phosphate + H(+)</text>
        <dbReference type="Rhea" id="RHEA:14965"/>
        <dbReference type="ChEBI" id="CHEBI:15377"/>
        <dbReference type="ChEBI" id="CHEBI:15378"/>
        <dbReference type="ChEBI" id="CHEBI:29067"/>
        <dbReference type="ChEBI" id="CHEBI:43474"/>
        <dbReference type="ChEBI" id="CHEBI:59918"/>
        <dbReference type="EC" id="3.6.1.7"/>
    </reaction>
</comment>
<evidence type="ECO:0000256" key="4">
    <source>
        <dbReference type="ARBA" id="ARBA00047645"/>
    </source>
</evidence>
<dbReference type="KEGG" id="pce:PECL_1116"/>
<dbReference type="PROSITE" id="PS51160">
    <property type="entry name" value="ACYLPHOSPHATASE_3"/>
    <property type="match status" value="1"/>
</dbReference>
<evidence type="ECO:0000256" key="6">
    <source>
        <dbReference type="RuleBase" id="RU004168"/>
    </source>
</evidence>
<evidence type="ECO:0000259" key="7">
    <source>
        <dbReference type="PROSITE" id="PS51160"/>
    </source>
</evidence>
<name>G8PDP3_PEDCP</name>
<keyword evidence="9" id="KW-1185">Reference proteome</keyword>
<dbReference type="STRING" id="701521.PECL_1116"/>
<organism evidence="8 9">
    <name type="scientific">Pediococcus claussenii (strain ATCC BAA-344 / DSM 14800 / JCM 18046 / KCTC 3811 / LMG 21948 / P06)</name>
    <dbReference type="NCBI Taxonomy" id="701521"/>
    <lineage>
        <taxon>Bacteria</taxon>
        <taxon>Bacillati</taxon>
        <taxon>Bacillota</taxon>
        <taxon>Bacilli</taxon>
        <taxon>Lactobacillales</taxon>
        <taxon>Lactobacillaceae</taxon>
        <taxon>Pediococcus</taxon>
    </lineage>
</organism>
<accession>G8PDP3</accession>
<sequence length="85" mass="9319">MNASGRVQGVGFRYSTKLLADQTKIIGWVKNETNGSVSIVAQADDDRLDKFIEAIRASPSPSGRVTKLVIKQIPPINQNGFIVKY</sequence>
<evidence type="ECO:0000256" key="1">
    <source>
        <dbReference type="ARBA" id="ARBA00005614"/>
    </source>
</evidence>
<dbReference type="PATRIC" id="fig|701521.8.peg.1058"/>
<protein>
    <recommendedName>
        <fullName evidence="3 5">acylphosphatase</fullName>
        <ecNumber evidence="2 5">3.6.1.7</ecNumber>
    </recommendedName>
</protein>
<dbReference type="AlphaFoldDB" id="G8PDP3"/>
<dbReference type="eggNOG" id="COG1254">
    <property type="taxonomic scope" value="Bacteria"/>
</dbReference>
<dbReference type="Pfam" id="PF00708">
    <property type="entry name" value="Acylphosphatase"/>
    <property type="match status" value="1"/>
</dbReference>
<dbReference type="EMBL" id="CP003137">
    <property type="protein sequence ID" value="AEV95378.1"/>
    <property type="molecule type" value="Genomic_DNA"/>
</dbReference>
<dbReference type="PANTHER" id="PTHR47268">
    <property type="entry name" value="ACYLPHOSPHATASE"/>
    <property type="match status" value="1"/>
</dbReference>
<dbReference type="Gene3D" id="3.30.70.100">
    <property type="match status" value="1"/>
</dbReference>
<dbReference type="SUPFAM" id="SSF54975">
    <property type="entry name" value="Acylphosphatase/BLUF domain-like"/>
    <property type="match status" value="1"/>
</dbReference>
<feature type="active site" evidence="5">
    <location>
        <position position="13"/>
    </location>
</feature>
<dbReference type="GO" id="GO:0003998">
    <property type="term" value="F:acylphosphatase activity"/>
    <property type="evidence" value="ECO:0007669"/>
    <property type="project" value="UniProtKB-EC"/>
</dbReference>
<keyword evidence="5" id="KW-0378">Hydrolase</keyword>
<feature type="active site" evidence="5">
    <location>
        <position position="31"/>
    </location>
</feature>
<comment type="similarity">
    <text evidence="1 6">Belongs to the acylphosphatase family.</text>
</comment>
<dbReference type="Proteomes" id="UP000005444">
    <property type="component" value="Chromosome"/>
</dbReference>
<proteinExistence type="inferred from homology"/>